<protein>
    <submittedName>
        <fullName evidence="2">IS3 family transposase</fullName>
    </submittedName>
</protein>
<evidence type="ECO:0000313" key="3">
    <source>
        <dbReference type="Proteomes" id="UP000823401"/>
    </source>
</evidence>
<proteinExistence type="predicted"/>
<dbReference type="Proteomes" id="UP000823401">
    <property type="component" value="Unassembled WGS sequence"/>
</dbReference>
<name>A0ABS0LIY7_9LACT</name>
<evidence type="ECO:0000313" key="2">
    <source>
        <dbReference type="EMBL" id="MBG9978253.1"/>
    </source>
</evidence>
<dbReference type="RefSeq" id="WP_197104409.1">
    <property type="nucleotide sequence ID" value="NZ_JACCEL010000011.1"/>
</dbReference>
<evidence type="ECO:0000259" key="1">
    <source>
        <dbReference type="Pfam" id="PF13333"/>
    </source>
</evidence>
<comment type="caution">
    <text evidence="2">The sequence shown here is derived from an EMBL/GenBank/DDBJ whole genome shotgun (WGS) entry which is preliminary data.</text>
</comment>
<organism evidence="2 3">
    <name type="scientific">Ruoffia tabacinasalis</name>
    <dbReference type="NCBI Taxonomy" id="87458"/>
    <lineage>
        <taxon>Bacteria</taxon>
        <taxon>Bacillati</taxon>
        <taxon>Bacillota</taxon>
        <taxon>Bacilli</taxon>
        <taxon>Lactobacillales</taxon>
        <taxon>Aerococcaceae</taxon>
        <taxon>Ruoffia</taxon>
    </lineage>
</organism>
<keyword evidence="3" id="KW-1185">Reference proteome</keyword>
<gene>
    <name evidence="2" type="ORF">HYQ42_05580</name>
</gene>
<sequence>MILKKCENLIEFSELGDRNSLVYTSLKTRIEDYIDYYSNTRIKTKLSSLFPVAYRKQDTQLTAYYSII</sequence>
<feature type="domain" description="Integrase catalytic" evidence="1">
    <location>
        <begin position="25"/>
        <end position="57"/>
    </location>
</feature>
<dbReference type="InterPro" id="IPR001584">
    <property type="entry name" value="Integrase_cat-core"/>
</dbReference>
<dbReference type="Pfam" id="PF13333">
    <property type="entry name" value="rve_2"/>
    <property type="match status" value="1"/>
</dbReference>
<accession>A0ABS0LIY7</accession>
<reference evidence="2 3" key="1">
    <citation type="submission" date="2020-07" db="EMBL/GenBank/DDBJ databases">
        <title>Facklamia lactis sp. nov., isolated from raw milk.</title>
        <authorList>
            <person name="Doll E.V."/>
            <person name="Huptas C."/>
            <person name="Staib L."/>
            <person name="Wenning M."/>
            <person name="Scherer S."/>
        </authorList>
    </citation>
    <scope>NUCLEOTIDE SEQUENCE [LARGE SCALE GENOMIC DNA]</scope>
    <source>
        <strain evidence="2 3">DSM 104272</strain>
    </source>
</reference>
<dbReference type="EMBL" id="JACCEL010000011">
    <property type="protein sequence ID" value="MBG9978253.1"/>
    <property type="molecule type" value="Genomic_DNA"/>
</dbReference>